<evidence type="ECO:0000313" key="4">
    <source>
        <dbReference type="EMBL" id="KAK7053020.1"/>
    </source>
</evidence>
<proteinExistence type="predicted"/>
<evidence type="ECO:0000313" key="5">
    <source>
        <dbReference type="Proteomes" id="UP001383192"/>
    </source>
</evidence>
<dbReference type="EMBL" id="JAYKXP010000011">
    <property type="protein sequence ID" value="KAK7053020.1"/>
    <property type="molecule type" value="Genomic_DNA"/>
</dbReference>
<evidence type="ECO:0000259" key="3">
    <source>
        <dbReference type="Pfam" id="PF20153"/>
    </source>
</evidence>
<feature type="region of interest" description="Disordered" evidence="1">
    <location>
        <begin position="1"/>
        <end position="31"/>
    </location>
</feature>
<feature type="domain" description="DUF6535" evidence="3">
    <location>
        <begin position="52"/>
        <end position="221"/>
    </location>
</feature>
<keyword evidence="2" id="KW-0472">Membrane</keyword>
<organism evidence="4 5">
    <name type="scientific">Paramarasmius palmivorus</name>
    <dbReference type="NCBI Taxonomy" id="297713"/>
    <lineage>
        <taxon>Eukaryota</taxon>
        <taxon>Fungi</taxon>
        <taxon>Dikarya</taxon>
        <taxon>Basidiomycota</taxon>
        <taxon>Agaricomycotina</taxon>
        <taxon>Agaricomycetes</taxon>
        <taxon>Agaricomycetidae</taxon>
        <taxon>Agaricales</taxon>
        <taxon>Marasmiineae</taxon>
        <taxon>Marasmiaceae</taxon>
        <taxon>Paramarasmius</taxon>
    </lineage>
</organism>
<keyword evidence="5" id="KW-1185">Reference proteome</keyword>
<keyword evidence="2" id="KW-1133">Transmembrane helix</keyword>
<feature type="transmembrane region" description="Helical" evidence="2">
    <location>
        <begin position="227"/>
        <end position="253"/>
    </location>
</feature>
<gene>
    <name evidence="4" type="ORF">VNI00_004341</name>
</gene>
<sequence>MFHAQCLQSSSPGDDGAVKPGTAGEWKSGGKFNYPLKTSSESKTSSFDASAAAAQKFDENLCKQWGDDIDALLVYHVDRVPQAGLFSAVVTAFAVESTNTLQPDPMEETVRLLTAIANQTTTEPQGDFTPTTTAVTVNVMYFLSLTLSLTSALLSILCKQWIREYQRDYPSHLNSRQKVAVRQSRYEGLQKWRVPGIIAMIPLLLQVATALFFFGLVTMLWDTNHTVAIVIMVPVIVSLLSVVVTTILAPIFLLVAWGRKKSFFWQCPYKTPLGWTIIRMVTPLFLLVHRFLPRDSSRGLVNRINSLKGVIRSLNWSIYDLRFEGGTPYDGSMSRAMTWMYPFQSSAQFSECLKDVKAHTAWNTLRELIPFLKVAKDQKDRISNPDDIEKPQPKETLSLDDLESFVSSVASPDNNEAVKKDVIEVACVLFRRNAPKGAKIKFCLEGCIRIINTARVLPPKTINIVKYLLHTYQGDLPEDIGRQLEATLNSHSRTFSDDDQTMAADINSRLASRLLSNG</sequence>
<evidence type="ECO:0000256" key="1">
    <source>
        <dbReference type="SAM" id="MobiDB-lite"/>
    </source>
</evidence>
<dbReference type="Proteomes" id="UP001383192">
    <property type="component" value="Unassembled WGS sequence"/>
</dbReference>
<feature type="transmembrane region" description="Helical" evidence="2">
    <location>
        <begin position="194"/>
        <end position="221"/>
    </location>
</feature>
<comment type="caution">
    <text evidence="4">The sequence shown here is derived from an EMBL/GenBank/DDBJ whole genome shotgun (WGS) entry which is preliminary data.</text>
</comment>
<accession>A0AAW0DQ77</accession>
<dbReference type="Pfam" id="PF20153">
    <property type="entry name" value="DUF6535"/>
    <property type="match status" value="1"/>
</dbReference>
<feature type="compositionally biased region" description="Polar residues" evidence="1">
    <location>
        <begin position="1"/>
        <end position="12"/>
    </location>
</feature>
<evidence type="ECO:0000256" key="2">
    <source>
        <dbReference type="SAM" id="Phobius"/>
    </source>
</evidence>
<dbReference type="AlphaFoldDB" id="A0AAW0DQ77"/>
<reference evidence="4 5" key="1">
    <citation type="submission" date="2024-01" db="EMBL/GenBank/DDBJ databases">
        <title>A draft genome for a cacao thread blight-causing isolate of Paramarasmius palmivorus.</title>
        <authorList>
            <person name="Baruah I.K."/>
            <person name="Bukari Y."/>
            <person name="Amoako-Attah I."/>
            <person name="Meinhardt L.W."/>
            <person name="Bailey B.A."/>
            <person name="Cohen S.P."/>
        </authorList>
    </citation>
    <scope>NUCLEOTIDE SEQUENCE [LARGE SCALE GENOMIC DNA]</scope>
    <source>
        <strain evidence="4 5">GH-12</strain>
    </source>
</reference>
<feature type="transmembrane region" description="Helical" evidence="2">
    <location>
        <begin position="139"/>
        <end position="158"/>
    </location>
</feature>
<protein>
    <recommendedName>
        <fullName evidence="3">DUF6535 domain-containing protein</fullName>
    </recommendedName>
</protein>
<keyword evidence="2" id="KW-0812">Transmembrane</keyword>
<dbReference type="InterPro" id="IPR045338">
    <property type="entry name" value="DUF6535"/>
</dbReference>
<feature type="transmembrane region" description="Helical" evidence="2">
    <location>
        <begin position="273"/>
        <end position="292"/>
    </location>
</feature>
<name>A0AAW0DQ77_9AGAR</name>